<evidence type="ECO:0000313" key="1">
    <source>
        <dbReference type="EMBL" id="SUZ57161.1"/>
    </source>
</evidence>
<evidence type="ECO:0008006" key="2">
    <source>
        <dbReference type="Google" id="ProtNLM"/>
    </source>
</evidence>
<dbReference type="InterPro" id="IPR029058">
    <property type="entry name" value="AB_hydrolase_fold"/>
</dbReference>
<name>A0A381NRE8_9ZZZZ</name>
<proteinExistence type="predicted"/>
<sequence>MELNYHNTRLIFAIFLAFCISCEDNDSEDNNSDVNCDIYSGRGNLVSYDQIVEFNKEAFEIVIKNIYGFDPNVFDIQNTVKVYKIIYESIGVDGKPTELSGAIYVPQLEEKKALPTLKTSHYTITERDAVASVRPNVSPQSLLGSMQGYFAIYADGIGFGISETQAPFVNKRLSAISGIDLLRASKEFACENGIELNDQLFTTGYSAGGYGTMAFHQILEEEYSDEFTVTANAPLAGPYSLPEMA</sequence>
<dbReference type="PANTHER" id="PTHR34853:SF1">
    <property type="entry name" value="LIPASE 5"/>
    <property type="match status" value="1"/>
</dbReference>
<dbReference type="EMBL" id="UINC01000546">
    <property type="protein sequence ID" value="SUZ57161.1"/>
    <property type="molecule type" value="Genomic_DNA"/>
</dbReference>
<accession>A0A381NRE8</accession>
<dbReference type="SUPFAM" id="SSF53474">
    <property type="entry name" value="alpha/beta-Hydrolases"/>
    <property type="match status" value="1"/>
</dbReference>
<dbReference type="PANTHER" id="PTHR34853">
    <property type="match status" value="1"/>
</dbReference>
<dbReference type="AlphaFoldDB" id="A0A381NRE8"/>
<protein>
    <recommendedName>
        <fullName evidence="2">Peptidase S9 prolyl oligopeptidase catalytic domain-containing protein</fullName>
    </recommendedName>
</protein>
<dbReference type="InterPro" id="IPR005152">
    <property type="entry name" value="Lipase_secreted"/>
</dbReference>
<dbReference type="GO" id="GO:0016042">
    <property type="term" value="P:lipid catabolic process"/>
    <property type="evidence" value="ECO:0007669"/>
    <property type="project" value="InterPro"/>
</dbReference>
<dbReference type="Gene3D" id="3.40.50.1820">
    <property type="entry name" value="alpha/beta hydrolase"/>
    <property type="match status" value="1"/>
</dbReference>
<feature type="non-terminal residue" evidence="1">
    <location>
        <position position="245"/>
    </location>
</feature>
<gene>
    <name evidence="1" type="ORF">METZ01_LOCUS10015</name>
</gene>
<dbReference type="GO" id="GO:0004806">
    <property type="term" value="F:triacylglycerol lipase activity"/>
    <property type="evidence" value="ECO:0007669"/>
    <property type="project" value="InterPro"/>
</dbReference>
<reference evidence="1" key="1">
    <citation type="submission" date="2018-05" db="EMBL/GenBank/DDBJ databases">
        <authorList>
            <person name="Lanie J.A."/>
            <person name="Ng W.-L."/>
            <person name="Kazmierczak K.M."/>
            <person name="Andrzejewski T.M."/>
            <person name="Davidsen T.M."/>
            <person name="Wayne K.J."/>
            <person name="Tettelin H."/>
            <person name="Glass J.I."/>
            <person name="Rusch D."/>
            <person name="Podicherti R."/>
            <person name="Tsui H.-C.T."/>
            <person name="Winkler M.E."/>
        </authorList>
    </citation>
    <scope>NUCLEOTIDE SEQUENCE</scope>
</reference>
<organism evidence="1">
    <name type="scientific">marine metagenome</name>
    <dbReference type="NCBI Taxonomy" id="408172"/>
    <lineage>
        <taxon>unclassified sequences</taxon>
        <taxon>metagenomes</taxon>
        <taxon>ecological metagenomes</taxon>
    </lineage>
</organism>